<dbReference type="EMBL" id="KL368163">
    <property type="protein sequence ID" value="KFD59317.1"/>
    <property type="molecule type" value="Genomic_DNA"/>
</dbReference>
<dbReference type="Proteomes" id="UP000030764">
    <property type="component" value="Unassembled WGS sequence"/>
</dbReference>
<evidence type="ECO:0000313" key="3">
    <source>
        <dbReference type="EMBL" id="KFD59317.1"/>
    </source>
</evidence>
<name>A0A085N7T5_9BILA</name>
<dbReference type="EMBL" id="KL367536">
    <property type="protein sequence ID" value="KFD65535.1"/>
    <property type="molecule type" value="Genomic_DNA"/>
</dbReference>
<evidence type="ECO:0000313" key="6">
    <source>
        <dbReference type="Proteomes" id="UP000030764"/>
    </source>
</evidence>
<proteinExistence type="predicted"/>
<protein>
    <submittedName>
        <fullName evidence="4">Uncharacterized protein</fullName>
    </submittedName>
</protein>
<dbReference type="EMBL" id="KL363219">
    <property type="protein sequence ID" value="KFD53252.1"/>
    <property type="molecule type" value="Genomic_DNA"/>
</dbReference>
<evidence type="ECO:0000313" key="5">
    <source>
        <dbReference type="EMBL" id="KFD65535.1"/>
    </source>
</evidence>
<dbReference type="EMBL" id="KL364285">
    <property type="protein sequence ID" value="KFD44867.1"/>
    <property type="molecule type" value="Genomic_DNA"/>
</dbReference>
<dbReference type="Proteomes" id="UP000030758">
    <property type="component" value="Unassembled WGS sequence"/>
</dbReference>
<evidence type="ECO:0000313" key="4">
    <source>
        <dbReference type="EMBL" id="KFD65531.1"/>
    </source>
</evidence>
<evidence type="ECO:0000313" key="2">
    <source>
        <dbReference type="EMBL" id="KFD53252.1"/>
    </source>
</evidence>
<dbReference type="AlphaFoldDB" id="A0A085N7T5"/>
<evidence type="ECO:0000313" key="1">
    <source>
        <dbReference type="EMBL" id="KFD44867.1"/>
    </source>
</evidence>
<reference evidence="4 6" key="1">
    <citation type="journal article" date="2014" name="Nat. Genet.">
        <title>Genome and transcriptome of the porcine whipworm Trichuris suis.</title>
        <authorList>
            <person name="Jex A.R."/>
            <person name="Nejsum P."/>
            <person name="Schwarz E.M."/>
            <person name="Hu L."/>
            <person name="Young N.D."/>
            <person name="Hall R.S."/>
            <person name="Korhonen P.K."/>
            <person name="Liao S."/>
            <person name="Thamsborg S."/>
            <person name="Xia J."/>
            <person name="Xu P."/>
            <person name="Wang S."/>
            <person name="Scheerlinck J.P."/>
            <person name="Hofmann A."/>
            <person name="Sternberg P.W."/>
            <person name="Wang J."/>
            <person name="Gasser R.B."/>
        </authorList>
    </citation>
    <scope>NUCLEOTIDE SEQUENCE [LARGE SCALE GENOMIC DNA]</scope>
    <source>
        <strain evidence="4">DCEP-RM93F</strain>
        <strain evidence="1">DCEP-RM93M</strain>
    </source>
</reference>
<keyword evidence="6" id="KW-1185">Reference proteome</keyword>
<dbReference type="EMBL" id="KL367536">
    <property type="protein sequence ID" value="KFD65531.1"/>
    <property type="molecule type" value="Genomic_DNA"/>
</dbReference>
<feature type="non-terminal residue" evidence="4">
    <location>
        <position position="95"/>
    </location>
</feature>
<gene>
    <name evidence="2" type="ORF">M513_05962</name>
    <name evidence="1" type="ORF">M513_14256</name>
    <name evidence="4" type="ORF">M514_22240</name>
    <name evidence="5" type="ORF">M514_22244</name>
    <name evidence="3" type="ORF">M514_28504</name>
</gene>
<organism evidence="4">
    <name type="scientific">Trichuris suis</name>
    <name type="common">pig whipworm</name>
    <dbReference type="NCBI Taxonomy" id="68888"/>
    <lineage>
        <taxon>Eukaryota</taxon>
        <taxon>Metazoa</taxon>
        <taxon>Ecdysozoa</taxon>
        <taxon>Nematoda</taxon>
        <taxon>Enoplea</taxon>
        <taxon>Dorylaimia</taxon>
        <taxon>Trichinellida</taxon>
        <taxon>Trichuridae</taxon>
        <taxon>Trichuris</taxon>
    </lineage>
</organism>
<accession>A0A085N7T5</accession>
<sequence length="95" mass="10315">MTVFSSSLLWMGQVSSSSLEVNEPTLVDERCTAGVPISSHLSAILRVDRFAGPFFTMRSAACSATAERLARTSASANISSVHGRIEKSPARDRRW</sequence>